<reference evidence="10" key="1">
    <citation type="journal article" date="2020" name="mSystems">
        <title>Genome- and Community-Level Interaction Insights into Carbon Utilization and Element Cycling Functions of Hydrothermarchaeota in Hydrothermal Sediment.</title>
        <authorList>
            <person name="Zhou Z."/>
            <person name="Liu Y."/>
            <person name="Xu W."/>
            <person name="Pan J."/>
            <person name="Luo Z.H."/>
            <person name="Li M."/>
        </authorList>
    </citation>
    <scope>NUCLEOTIDE SEQUENCE [LARGE SCALE GENOMIC DNA]</scope>
    <source>
        <strain evidence="10">SpSt-1233</strain>
    </source>
</reference>
<dbReference type="PANTHER" id="PTHR30026">
    <property type="entry name" value="OUTER MEMBRANE PROTEIN TOLC"/>
    <property type="match status" value="1"/>
</dbReference>
<dbReference type="Proteomes" id="UP000886069">
    <property type="component" value="Unassembled WGS sequence"/>
</dbReference>
<dbReference type="InterPro" id="IPR028351">
    <property type="entry name" value="CyaE"/>
</dbReference>
<dbReference type="GO" id="GO:0015288">
    <property type="term" value="F:porin activity"/>
    <property type="evidence" value="ECO:0007669"/>
    <property type="project" value="TreeGrafter"/>
</dbReference>
<dbReference type="PIRSF" id="PIRSF001892">
    <property type="entry name" value="CyaE"/>
    <property type="match status" value="1"/>
</dbReference>
<dbReference type="GO" id="GO:0009279">
    <property type="term" value="C:cell outer membrane"/>
    <property type="evidence" value="ECO:0007669"/>
    <property type="project" value="UniProtKB-SubCell"/>
</dbReference>
<evidence type="ECO:0000256" key="6">
    <source>
        <dbReference type="ARBA" id="ARBA00023136"/>
    </source>
</evidence>
<dbReference type="SUPFAM" id="SSF56954">
    <property type="entry name" value="Outer membrane efflux proteins (OEP)"/>
    <property type="match status" value="1"/>
</dbReference>
<dbReference type="InterPro" id="IPR003423">
    <property type="entry name" value="OMP_efflux"/>
</dbReference>
<evidence type="ECO:0000313" key="10">
    <source>
        <dbReference type="EMBL" id="HER43988.1"/>
    </source>
</evidence>
<feature type="coiled-coil region" evidence="8">
    <location>
        <begin position="373"/>
        <end position="400"/>
    </location>
</feature>
<dbReference type="EMBL" id="DSEC01000422">
    <property type="protein sequence ID" value="HER43988.1"/>
    <property type="molecule type" value="Genomic_DNA"/>
</dbReference>
<dbReference type="Gene3D" id="1.20.1600.10">
    <property type="entry name" value="Outer membrane efflux proteins (OEP)"/>
    <property type="match status" value="1"/>
</dbReference>
<comment type="caution">
    <text evidence="10">The sequence shown here is derived from an EMBL/GenBank/DDBJ whole genome shotgun (WGS) entry which is preliminary data.</text>
</comment>
<feature type="signal peptide" evidence="9">
    <location>
        <begin position="1"/>
        <end position="31"/>
    </location>
</feature>
<evidence type="ECO:0000256" key="2">
    <source>
        <dbReference type="ARBA" id="ARBA00007613"/>
    </source>
</evidence>
<dbReference type="InterPro" id="IPR051906">
    <property type="entry name" value="TolC-like"/>
</dbReference>
<sequence length="448" mass="49645">MDCRGSSIRRAALLPALLLMISIAAPSSAPAARVLSLEECIGIAMRNNPEIGMAESGIKGAENGLLQSYGQLLPSLNVSFTTGRAFYGPSSIQYDAQGRPVQTEGFDYNSYSFNMNSSIVLFDGGRNINSIRSSMKRRDAAREEYRYIQDIVAANVINKYYNFVRAKMLLVVAEESLDQAKQNLDRSEALLEVGSATRADVLKARVRHSNTRLSLIRARNAVEFAREDLVSVLSLRDEQEVDVDTTMAIQFEEPDIETEVRQALEHRPDLRSLQLSTSAARASVAAAKSGWWPSIGAGFNYGWSDRQMAEDLNFFKDEYSWSVGASISLNLFDRFVTSSNVGTARANLRRAEYSLEKAELDAIKEVKNLVFVINEAEERIVVASETVEQAREDVRLAEERYRVGAGTMLETIDAQVALTQAKADVIEAKCDYLIAVADLARATGRRIH</sequence>
<name>A0A7V2AVE6_UNCEI</name>
<gene>
    <name evidence="10" type="ORF">ENO08_05970</name>
</gene>
<dbReference type="GO" id="GO:0015562">
    <property type="term" value="F:efflux transmembrane transporter activity"/>
    <property type="evidence" value="ECO:0007669"/>
    <property type="project" value="InterPro"/>
</dbReference>
<keyword evidence="9" id="KW-0732">Signal</keyword>
<dbReference type="PANTHER" id="PTHR30026:SF20">
    <property type="entry name" value="OUTER MEMBRANE PROTEIN TOLC"/>
    <property type="match status" value="1"/>
</dbReference>
<accession>A0A7V2AVE6</accession>
<evidence type="ECO:0000256" key="4">
    <source>
        <dbReference type="ARBA" id="ARBA00022452"/>
    </source>
</evidence>
<evidence type="ECO:0000256" key="1">
    <source>
        <dbReference type="ARBA" id="ARBA00004442"/>
    </source>
</evidence>
<dbReference type="GO" id="GO:1990281">
    <property type="term" value="C:efflux pump complex"/>
    <property type="evidence" value="ECO:0007669"/>
    <property type="project" value="TreeGrafter"/>
</dbReference>
<evidence type="ECO:0000256" key="8">
    <source>
        <dbReference type="SAM" id="Coils"/>
    </source>
</evidence>
<keyword evidence="7" id="KW-0998">Cell outer membrane</keyword>
<keyword evidence="6" id="KW-0472">Membrane</keyword>
<keyword evidence="3" id="KW-0813">Transport</keyword>
<evidence type="ECO:0000256" key="3">
    <source>
        <dbReference type="ARBA" id="ARBA00022448"/>
    </source>
</evidence>
<comment type="similarity">
    <text evidence="2">Belongs to the outer membrane factor (OMF) (TC 1.B.17) family.</text>
</comment>
<keyword evidence="5" id="KW-0812">Transmembrane</keyword>
<proteinExistence type="inferred from homology"/>
<evidence type="ECO:0000256" key="5">
    <source>
        <dbReference type="ARBA" id="ARBA00022692"/>
    </source>
</evidence>
<dbReference type="AlphaFoldDB" id="A0A7V2AVE6"/>
<keyword evidence="8" id="KW-0175">Coiled coil</keyword>
<organism evidence="10">
    <name type="scientific">Eiseniibacteriota bacterium</name>
    <dbReference type="NCBI Taxonomy" id="2212470"/>
    <lineage>
        <taxon>Bacteria</taxon>
        <taxon>Candidatus Eiseniibacteriota</taxon>
    </lineage>
</organism>
<evidence type="ECO:0000256" key="7">
    <source>
        <dbReference type="ARBA" id="ARBA00023237"/>
    </source>
</evidence>
<keyword evidence="4" id="KW-1134">Transmembrane beta strand</keyword>
<evidence type="ECO:0000256" key="9">
    <source>
        <dbReference type="SAM" id="SignalP"/>
    </source>
</evidence>
<protein>
    <submittedName>
        <fullName evidence="10">TolC family protein</fullName>
    </submittedName>
</protein>
<dbReference type="Pfam" id="PF02321">
    <property type="entry name" value="OEP"/>
    <property type="match status" value="2"/>
</dbReference>
<feature type="chain" id="PRO_5030806827" evidence="9">
    <location>
        <begin position="32"/>
        <end position="448"/>
    </location>
</feature>
<comment type="subcellular location">
    <subcellularLocation>
        <location evidence="1">Cell outer membrane</location>
    </subcellularLocation>
</comment>